<proteinExistence type="inferred from homology"/>
<evidence type="ECO:0000256" key="7">
    <source>
        <dbReference type="NCBIfam" id="TIGR00212"/>
    </source>
</evidence>
<feature type="domain" description="Porphobilinogen deaminase C-terminal" evidence="9">
    <location>
        <begin position="239"/>
        <end position="307"/>
    </location>
</feature>
<evidence type="ECO:0000259" key="9">
    <source>
        <dbReference type="Pfam" id="PF03900"/>
    </source>
</evidence>
<comment type="caution">
    <text evidence="10">The sequence shown here is derived from an EMBL/GenBank/DDBJ whole genome shotgun (WGS) entry which is preliminary data.</text>
</comment>
<sequence length="319" mass="33335">MTASPSTRSLRLGTRPSPMAMEQTDRFAHAFRTRYPHVPLDIVTITSEGDQHRGPLAQIGGKGAFTRRADEHLLNGSVAATIACAKDLPGPHDRKPGISTGAVLPREDVRDALVLPAGHPPATLASLPPRTRVGTSAPRRAALLKALHPKLIAVPIRGNADSRLRDLDSGVLGADVMIAALAGLRRLNLADRAAEIFDPTVWLPASGAGIVVIEHRTDDHATGNVLAPLTHSATRILLNAERATLAALHGNCLTAASAYATLNPAADFVTVHAVVLDPEGGTPIRTTTTGHADYPDAVGQLAAQQLLDAGAAHLLGARP</sequence>
<dbReference type="InterPro" id="IPR022417">
    <property type="entry name" value="Porphobilin_deaminase_N"/>
</dbReference>
<dbReference type="PANTHER" id="PTHR11557">
    <property type="entry name" value="PORPHOBILINOGEN DEAMINASE"/>
    <property type="match status" value="1"/>
</dbReference>
<evidence type="ECO:0000256" key="1">
    <source>
        <dbReference type="ARBA" id="ARBA00002869"/>
    </source>
</evidence>
<dbReference type="PIRSF" id="PIRSF001438">
    <property type="entry name" value="4pyrrol_synth_OHMeBilane_synth"/>
    <property type="match status" value="1"/>
</dbReference>
<keyword evidence="11" id="KW-1185">Reference proteome</keyword>
<dbReference type="SUPFAM" id="SSF54782">
    <property type="entry name" value="Porphobilinogen deaminase (hydroxymethylbilane synthase), C-terminal domain"/>
    <property type="match status" value="1"/>
</dbReference>
<evidence type="ECO:0000256" key="5">
    <source>
        <dbReference type="ARBA" id="ARBA00023244"/>
    </source>
</evidence>
<evidence type="ECO:0000256" key="3">
    <source>
        <dbReference type="ARBA" id="ARBA00012655"/>
    </source>
</evidence>
<dbReference type="Pfam" id="PF01379">
    <property type="entry name" value="Porphobil_deam"/>
    <property type="match status" value="1"/>
</dbReference>
<dbReference type="PRINTS" id="PR00151">
    <property type="entry name" value="PORPHBDMNASE"/>
</dbReference>
<comment type="function">
    <text evidence="1">Tetrapolymerization of the monopyrrole PBG into the hydroxymethylbilane pre-uroporphyrinogen in several discrete steps.</text>
</comment>
<evidence type="ECO:0000259" key="8">
    <source>
        <dbReference type="Pfam" id="PF01379"/>
    </source>
</evidence>
<dbReference type="GO" id="GO:0006783">
    <property type="term" value="P:heme biosynthetic process"/>
    <property type="evidence" value="ECO:0007669"/>
    <property type="project" value="TreeGrafter"/>
</dbReference>
<evidence type="ECO:0000256" key="6">
    <source>
        <dbReference type="ARBA" id="ARBA00048169"/>
    </source>
</evidence>
<dbReference type="SUPFAM" id="SSF53850">
    <property type="entry name" value="Periplasmic binding protein-like II"/>
    <property type="match status" value="1"/>
</dbReference>
<protein>
    <recommendedName>
        <fullName evidence="3 7">Hydroxymethylbilane synthase</fullName>
        <ecNumber evidence="3 7">2.5.1.61</ecNumber>
    </recommendedName>
</protein>
<dbReference type="EC" id="2.5.1.61" evidence="3 7"/>
<dbReference type="GO" id="GO:0005737">
    <property type="term" value="C:cytoplasm"/>
    <property type="evidence" value="ECO:0007669"/>
    <property type="project" value="UniProtKB-UniRule"/>
</dbReference>
<evidence type="ECO:0000313" key="10">
    <source>
        <dbReference type="EMBL" id="GHG12329.1"/>
    </source>
</evidence>
<evidence type="ECO:0000256" key="4">
    <source>
        <dbReference type="ARBA" id="ARBA00022679"/>
    </source>
</evidence>
<name>A0A919ER98_STRFL</name>
<dbReference type="Proteomes" id="UP000632849">
    <property type="component" value="Unassembled WGS sequence"/>
</dbReference>
<dbReference type="Pfam" id="PF03900">
    <property type="entry name" value="Porphobil_deamC"/>
    <property type="match status" value="1"/>
</dbReference>
<dbReference type="GO" id="GO:0004418">
    <property type="term" value="F:hydroxymethylbilane synthase activity"/>
    <property type="evidence" value="ECO:0007669"/>
    <property type="project" value="UniProtKB-UniRule"/>
</dbReference>
<keyword evidence="5" id="KW-0627">Porphyrin biosynthesis</keyword>
<comment type="catalytic activity">
    <reaction evidence="6">
        <text>4 porphobilinogen + H2O = hydroxymethylbilane + 4 NH4(+)</text>
        <dbReference type="Rhea" id="RHEA:13185"/>
        <dbReference type="ChEBI" id="CHEBI:15377"/>
        <dbReference type="ChEBI" id="CHEBI:28938"/>
        <dbReference type="ChEBI" id="CHEBI:57845"/>
        <dbReference type="ChEBI" id="CHEBI:58126"/>
        <dbReference type="EC" id="2.5.1.61"/>
    </reaction>
</comment>
<dbReference type="InterPro" id="IPR022418">
    <property type="entry name" value="Porphobilinogen_deaminase_C"/>
</dbReference>
<feature type="domain" description="Porphobilinogen deaminase N-terminal" evidence="8">
    <location>
        <begin position="10"/>
        <end position="222"/>
    </location>
</feature>
<evidence type="ECO:0000256" key="2">
    <source>
        <dbReference type="ARBA" id="ARBA00005638"/>
    </source>
</evidence>
<dbReference type="AlphaFoldDB" id="A0A919ER98"/>
<dbReference type="NCBIfam" id="TIGR00212">
    <property type="entry name" value="hemC"/>
    <property type="match status" value="1"/>
</dbReference>
<dbReference type="RefSeq" id="WP_190043150.1">
    <property type="nucleotide sequence ID" value="NZ_BNBE01000002.1"/>
</dbReference>
<keyword evidence="4" id="KW-0808">Transferase</keyword>
<comment type="similarity">
    <text evidence="2">Belongs to the HMBS family.</text>
</comment>
<gene>
    <name evidence="10" type="primary">hemC2</name>
    <name evidence="10" type="ORF">GCM10017667_52180</name>
</gene>
<reference evidence="10" key="1">
    <citation type="journal article" date="2014" name="Int. J. Syst. Evol. Microbiol.">
        <title>Complete genome sequence of Corynebacterium casei LMG S-19264T (=DSM 44701T), isolated from a smear-ripened cheese.</title>
        <authorList>
            <consortium name="US DOE Joint Genome Institute (JGI-PGF)"/>
            <person name="Walter F."/>
            <person name="Albersmeier A."/>
            <person name="Kalinowski J."/>
            <person name="Ruckert C."/>
        </authorList>
    </citation>
    <scope>NUCLEOTIDE SEQUENCE</scope>
    <source>
        <strain evidence="10">JCM 4122</strain>
    </source>
</reference>
<dbReference type="InterPro" id="IPR000860">
    <property type="entry name" value="HemC"/>
</dbReference>
<dbReference type="Gene3D" id="3.40.190.10">
    <property type="entry name" value="Periplasmic binding protein-like II"/>
    <property type="match status" value="2"/>
</dbReference>
<dbReference type="EMBL" id="BNBE01000002">
    <property type="protein sequence ID" value="GHG12329.1"/>
    <property type="molecule type" value="Genomic_DNA"/>
</dbReference>
<accession>A0A919ER98</accession>
<dbReference type="Gene3D" id="3.30.160.40">
    <property type="entry name" value="Porphobilinogen deaminase, C-terminal domain"/>
    <property type="match status" value="1"/>
</dbReference>
<dbReference type="PANTHER" id="PTHR11557:SF0">
    <property type="entry name" value="PORPHOBILINOGEN DEAMINASE"/>
    <property type="match status" value="1"/>
</dbReference>
<evidence type="ECO:0000313" key="11">
    <source>
        <dbReference type="Proteomes" id="UP000632849"/>
    </source>
</evidence>
<dbReference type="InterPro" id="IPR036803">
    <property type="entry name" value="Porphobilinogen_deaminase_C_sf"/>
</dbReference>
<reference evidence="10" key="2">
    <citation type="submission" date="2020-09" db="EMBL/GenBank/DDBJ databases">
        <authorList>
            <person name="Sun Q."/>
            <person name="Ohkuma M."/>
        </authorList>
    </citation>
    <scope>NUCLEOTIDE SEQUENCE</scope>
    <source>
        <strain evidence="10">JCM 4122</strain>
    </source>
</reference>
<organism evidence="10 11">
    <name type="scientific">Streptomyces filamentosus</name>
    <name type="common">Streptomyces roseosporus</name>
    <dbReference type="NCBI Taxonomy" id="67294"/>
    <lineage>
        <taxon>Bacteria</taxon>
        <taxon>Bacillati</taxon>
        <taxon>Actinomycetota</taxon>
        <taxon>Actinomycetes</taxon>
        <taxon>Kitasatosporales</taxon>
        <taxon>Streptomycetaceae</taxon>
        <taxon>Streptomyces</taxon>
    </lineage>
</organism>